<reference evidence="3 4" key="1">
    <citation type="journal article" date="2016" name="Mol. Biol. Evol.">
        <title>Comparative Genomics of Early-Diverging Mushroom-Forming Fungi Provides Insights into the Origins of Lignocellulose Decay Capabilities.</title>
        <authorList>
            <person name="Nagy L.G."/>
            <person name="Riley R."/>
            <person name="Tritt A."/>
            <person name="Adam C."/>
            <person name="Daum C."/>
            <person name="Floudas D."/>
            <person name="Sun H."/>
            <person name="Yadav J.S."/>
            <person name="Pangilinan J."/>
            <person name="Larsson K.H."/>
            <person name="Matsuura K."/>
            <person name="Barry K."/>
            <person name="Labutti K."/>
            <person name="Kuo R."/>
            <person name="Ohm R.A."/>
            <person name="Bhattacharya S.S."/>
            <person name="Shirouzu T."/>
            <person name="Yoshinaga Y."/>
            <person name="Martin F.M."/>
            <person name="Grigoriev I.V."/>
            <person name="Hibbett D.S."/>
        </authorList>
    </citation>
    <scope>NUCLEOTIDE SEQUENCE [LARGE SCALE GENOMIC DNA]</scope>
    <source>
        <strain evidence="3 4">L-15889</strain>
    </source>
</reference>
<keyword evidence="4" id="KW-1185">Reference proteome</keyword>
<feature type="region of interest" description="Disordered" evidence="1">
    <location>
        <begin position="1"/>
        <end position="23"/>
    </location>
</feature>
<name>A0A165R7V8_9APHY</name>
<sequence length="94" mass="10081">MAALPAQAERNSAGPQHAEHFCPIDHSPRKHVRVLPLRNTNFGSVDPLAARRRTRSVLRDGLVCGGIRIVGSGGGVVVACLALWVRRSPLAHTT</sequence>
<gene>
    <name evidence="3" type="ORF">DAEQUDRAFT_204951</name>
</gene>
<protein>
    <submittedName>
        <fullName evidence="3">Uncharacterized protein</fullName>
    </submittedName>
</protein>
<accession>A0A165R7V8</accession>
<dbReference type="Proteomes" id="UP000076727">
    <property type="component" value="Unassembled WGS sequence"/>
</dbReference>
<keyword evidence="2" id="KW-0812">Transmembrane</keyword>
<evidence type="ECO:0000256" key="2">
    <source>
        <dbReference type="SAM" id="Phobius"/>
    </source>
</evidence>
<evidence type="ECO:0000313" key="3">
    <source>
        <dbReference type="EMBL" id="KZT70415.1"/>
    </source>
</evidence>
<dbReference type="EMBL" id="KV429051">
    <property type="protein sequence ID" value="KZT70415.1"/>
    <property type="molecule type" value="Genomic_DNA"/>
</dbReference>
<proteinExistence type="predicted"/>
<evidence type="ECO:0000256" key="1">
    <source>
        <dbReference type="SAM" id="MobiDB-lite"/>
    </source>
</evidence>
<feature type="transmembrane region" description="Helical" evidence="2">
    <location>
        <begin position="61"/>
        <end position="85"/>
    </location>
</feature>
<dbReference type="AlphaFoldDB" id="A0A165R7V8"/>
<organism evidence="3 4">
    <name type="scientific">Daedalea quercina L-15889</name>
    <dbReference type="NCBI Taxonomy" id="1314783"/>
    <lineage>
        <taxon>Eukaryota</taxon>
        <taxon>Fungi</taxon>
        <taxon>Dikarya</taxon>
        <taxon>Basidiomycota</taxon>
        <taxon>Agaricomycotina</taxon>
        <taxon>Agaricomycetes</taxon>
        <taxon>Polyporales</taxon>
        <taxon>Fomitopsis</taxon>
    </lineage>
</organism>
<keyword evidence="2" id="KW-1133">Transmembrane helix</keyword>
<evidence type="ECO:0000313" key="4">
    <source>
        <dbReference type="Proteomes" id="UP000076727"/>
    </source>
</evidence>
<keyword evidence="2" id="KW-0472">Membrane</keyword>